<keyword evidence="2" id="KW-1185">Reference proteome</keyword>
<name>A0A4Y2PQV0_ARAVE</name>
<gene>
    <name evidence="1" type="ORF">AVEN_39337_1</name>
</gene>
<proteinExistence type="predicted"/>
<organism evidence="1 2">
    <name type="scientific">Araneus ventricosus</name>
    <name type="common">Orbweaver spider</name>
    <name type="synonym">Epeira ventricosa</name>
    <dbReference type="NCBI Taxonomy" id="182803"/>
    <lineage>
        <taxon>Eukaryota</taxon>
        <taxon>Metazoa</taxon>
        <taxon>Ecdysozoa</taxon>
        <taxon>Arthropoda</taxon>
        <taxon>Chelicerata</taxon>
        <taxon>Arachnida</taxon>
        <taxon>Araneae</taxon>
        <taxon>Araneomorphae</taxon>
        <taxon>Entelegynae</taxon>
        <taxon>Araneoidea</taxon>
        <taxon>Araneidae</taxon>
        <taxon>Araneus</taxon>
    </lineage>
</organism>
<dbReference type="EMBL" id="BGPR01012055">
    <property type="protein sequence ID" value="GBN54275.1"/>
    <property type="molecule type" value="Genomic_DNA"/>
</dbReference>
<sequence length="180" mass="20792">MDTETGSYEFTIEPFSKWESREGCWEAQTLSRLLKLYSHSKNNLRPWWPSGNQSSTENGIYLNLYRGILTLSCSKYRKRDYVHVFQRFLIYQYPNYPAILHIALPPETGGDSAPRHLNREEEVITAGCVNGQRNRLLRIDRPFTERCGTVAKDVGRHKPGVDFSSYAVIRRIIGTLSNFS</sequence>
<comment type="caution">
    <text evidence="1">The sequence shown here is derived from an EMBL/GenBank/DDBJ whole genome shotgun (WGS) entry which is preliminary data.</text>
</comment>
<protein>
    <submittedName>
        <fullName evidence="1">Uncharacterized protein</fullName>
    </submittedName>
</protein>
<evidence type="ECO:0000313" key="1">
    <source>
        <dbReference type="EMBL" id="GBN54275.1"/>
    </source>
</evidence>
<reference evidence="1 2" key="1">
    <citation type="journal article" date="2019" name="Sci. Rep.">
        <title>Orb-weaving spider Araneus ventricosus genome elucidates the spidroin gene catalogue.</title>
        <authorList>
            <person name="Kono N."/>
            <person name="Nakamura H."/>
            <person name="Ohtoshi R."/>
            <person name="Moran D.A.P."/>
            <person name="Shinohara A."/>
            <person name="Yoshida Y."/>
            <person name="Fujiwara M."/>
            <person name="Mori M."/>
            <person name="Tomita M."/>
            <person name="Arakawa K."/>
        </authorList>
    </citation>
    <scope>NUCLEOTIDE SEQUENCE [LARGE SCALE GENOMIC DNA]</scope>
</reference>
<accession>A0A4Y2PQV0</accession>
<dbReference type="AlphaFoldDB" id="A0A4Y2PQV0"/>
<dbReference type="Proteomes" id="UP000499080">
    <property type="component" value="Unassembled WGS sequence"/>
</dbReference>
<evidence type="ECO:0000313" key="2">
    <source>
        <dbReference type="Proteomes" id="UP000499080"/>
    </source>
</evidence>